<accession>A0A1H7FPF8</accession>
<keyword evidence="4" id="KW-1185">Reference proteome</keyword>
<feature type="transmembrane region" description="Helical" evidence="1">
    <location>
        <begin position="127"/>
        <end position="148"/>
    </location>
</feature>
<gene>
    <name evidence="3" type="ORF">SAMN02910377_00433</name>
</gene>
<keyword evidence="1" id="KW-1133">Transmembrane helix</keyword>
<reference evidence="4" key="1">
    <citation type="submission" date="2016-10" db="EMBL/GenBank/DDBJ databases">
        <authorList>
            <person name="Varghese N."/>
        </authorList>
    </citation>
    <scope>NUCLEOTIDE SEQUENCE [LARGE SCALE GENOMIC DNA]</scope>
    <source>
        <strain evidence="4">ACV-9</strain>
    </source>
</reference>
<feature type="transmembrane region" description="Helical" evidence="1">
    <location>
        <begin position="160"/>
        <end position="185"/>
    </location>
</feature>
<dbReference type="InterPro" id="IPR000160">
    <property type="entry name" value="GGDEF_dom"/>
</dbReference>
<organism evidence="3 4">
    <name type="scientific">Pseudobutyrivibrio ruminis</name>
    <dbReference type="NCBI Taxonomy" id="46206"/>
    <lineage>
        <taxon>Bacteria</taxon>
        <taxon>Bacillati</taxon>
        <taxon>Bacillota</taxon>
        <taxon>Clostridia</taxon>
        <taxon>Lachnospirales</taxon>
        <taxon>Lachnospiraceae</taxon>
        <taxon>Pseudobutyrivibrio</taxon>
    </lineage>
</organism>
<evidence type="ECO:0000313" key="4">
    <source>
        <dbReference type="Proteomes" id="UP000182321"/>
    </source>
</evidence>
<dbReference type="NCBIfam" id="TIGR00254">
    <property type="entry name" value="GGDEF"/>
    <property type="match status" value="1"/>
</dbReference>
<name>A0A1H7FPF8_9FIRM</name>
<dbReference type="GO" id="GO:0052621">
    <property type="term" value="F:diguanylate cyclase activity"/>
    <property type="evidence" value="ECO:0007669"/>
    <property type="project" value="TreeGrafter"/>
</dbReference>
<protein>
    <submittedName>
        <fullName evidence="3">Diguanylate cyclase (GGDEF) domain-containing protein</fullName>
    </submittedName>
</protein>
<dbReference type="PANTHER" id="PTHR45138:SF9">
    <property type="entry name" value="DIGUANYLATE CYCLASE DGCM-RELATED"/>
    <property type="match status" value="1"/>
</dbReference>
<feature type="transmembrane region" description="Helical" evidence="1">
    <location>
        <begin position="79"/>
        <end position="98"/>
    </location>
</feature>
<keyword evidence="1" id="KW-0472">Membrane</keyword>
<dbReference type="PANTHER" id="PTHR45138">
    <property type="entry name" value="REGULATORY COMPONENTS OF SENSORY TRANSDUCTION SYSTEM"/>
    <property type="match status" value="1"/>
</dbReference>
<feature type="transmembrane region" description="Helical" evidence="1">
    <location>
        <begin position="53"/>
        <end position="72"/>
    </location>
</feature>
<dbReference type="FunFam" id="3.30.70.270:FF:000001">
    <property type="entry name" value="Diguanylate cyclase domain protein"/>
    <property type="match status" value="1"/>
</dbReference>
<keyword evidence="1" id="KW-0812">Transmembrane</keyword>
<feature type="domain" description="GGDEF" evidence="2">
    <location>
        <begin position="230"/>
        <end position="359"/>
    </location>
</feature>
<dbReference type="CDD" id="cd01949">
    <property type="entry name" value="GGDEF"/>
    <property type="match status" value="1"/>
</dbReference>
<feature type="transmembrane region" description="Helical" evidence="1">
    <location>
        <begin position="104"/>
        <end position="120"/>
    </location>
</feature>
<feature type="transmembrane region" description="Helical" evidence="1">
    <location>
        <begin position="26"/>
        <end position="47"/>
    </location>
</feature>
<dbReference type="Pfam" id="PF00990">
    <property type="entry name" value="GGDEF"/>
    <property type="match status" value="1"/>
</dbReference>
<proteinExistence type="predicted"/>
<dbReference type="EMBL" id="FNZX01000004">
    <property type="protein sequence ID" value="SEK27848.1"/>
    <property type="molecule type" value="Genomic_DNA"/>
</dbReference>
<dbReference type="RefSeq" id="WP_074788914.1">
    <property type="nucleotide sequence ID" value="NZ_FNZX01000004.1"/>
</dbReference>
<dbReference type="InterPro" id="IPR029787">
    <property type="entry name" value="Nucleotide_cyclase"/>
</dbReference>
<evidence type="ECO:0000259" key="2">
    <source>
        <dbReference type="PROSITE" id="PS50887"/>
    </source>
</evidence>
<dbReference type="InterPro" id="IPR050469">
    <property type="entry name" value="Diguanylate_Cyclase"/>
</dbReference>
<dbReference type="InterPro" id="IPR043128">
    <property type="entry name" value="Rev_trsase/Diguanyl_cyclase"/>
</dbReference>
<dbReference type="Proteomes" id="UP000182321">
    <property type="component" value="Unassembled WGS sequence"/>
</dbReference>
<evidence type="ECO:0000313" key="3">
    <source>
        <dbReference type="EMBL" id="SEK27848.1"/>
    </source>
</evidence>
<dbReference type="SMART" id="SM00267">
    <property type="entry name" value="GGDEF"/>
    <property type="match status" value="1"/>
</dbReference>
<dbReference type="PROSITE" id="PS50887">
    <property type="entry name" value="GGDEF"/>
    <property type="match status" value="1"/>
</dbReference>
<dbReference type="SUPFAM" id="SSF55073">
    <property type="entry name" value="Nucleotide cyclase"/>
    <property type="match status" value="1"/>
</dbReference>
<evidence type="ECO:0000256" key="1">
    <source>
        <dbReference type="SAM" id="Phobius"/>
    </source>
</evidence>
<dbReference type="Gene3D" id="3.30.70.270">
    <property type="match status" value="1"/>
</dbReference>
<dbReference type="AlphaFoldDB" id="A0A1H7FPF8"/>
<sequence>MPIKKINQWIKKAPAHSEDSSSMISLVRYLLFAWIPYYCAVLIYTIIRGYFSYSAVIAIAVVIYAIALNLSYKIRVRTCAFIVILTTIASTYILTYGFGWRCSFQNMIYIAFLVLWYDAMSSLKVKISLSLIITAIFLSLSTLTPFGGTILNPDSLEFRLLVWANIIEFSICLSLTAYFYCTLYVDVERTLRINNKQLKLMSETDTLTGLMNRRFAQNELQDIEKAKDISFISIAIGDIDFFKSINDTYGHDCGDYVLSELAELFKSSMTLPNFVARWGGEEFLFVFVNKNGDEALLLLEDLRNKVRNFDFKYKDKSFNVTMTFGLEEYSRTIGTVSTIEAADKKLYFGKQAGRNRVVF</sequence>